<name>A0A9D4EQJ7_DREPO</name>
<gene>
    <name evidence="1" type="ORF">DPMN_161804</name>
</gene>
<organism evidence="1 2">
    <name type="scientific">Dreissena polymorpha</name>
    <name type="common">Zebra mussel</name>
    <name type="synonym">Mytilus polymorpha</name>
    <dbReference type="NCBI Taxonomy" id="45954"/>
    <lineage>
        <taxon>Eukaryota</taxon>
        <taxon>Metazoa</taxon>
        <taxon>Spiralia</taxon>
        <taxon>Lophotrochozoa</taxon>
        <taxon>Mollusca</taxon>
        <taxon>Bivalvia</taxon>
        <taxon>Autobranchia</taxon>
        <taxon>Heteroconchia</taxon>
        <taxon>Euheterodonta</taxon>
        <taxon>Imparidentia</taxon>
        <taxon>Neoheterodontei</taxon>
        <taxon>Myida</taxon>
        <taxon>Dreissenoidea</taxon>
        <taxon>Dreissenidae</taxon>
        <taxon>Dreissena</taxon>
    </lineage>
</organism>
<protein>
    <submittedName>
        <fullName evidence="1">Uncharacterized protein</fullName>
    </submittedName>
</protein>
<dbReference type="AlphaFoldDB" id="A0A9D4EQJ7"/>
<dbReference type="Proteomes" id="UP000828390">
    <property type="component" value="Unassembled WGS sequence"/>
</dbReference>
<evidence type="ECO:0000313" key="2">
    <source>
        <dbReference type="Proteomes" id="UP000828390"/>
    </source>
</evidence>
<dbReference type="EMBL" id="JAIWYP010000008">
    <property type="protein sequence ID" value="KAH3783854.1"/>
    <property type="molecule type" value="Genomic_DNA"/>
</dbReference>
<keyword evidence="2" id="KW-1185">Reference proteome</keyword>
<comment type="caution">
    <text evidence="1">The sequence shown here is derived from an EMBL/GenBank/DDBJ whole genome shotgun (WGS) entry which is preliminary data.</text>
</comment>
<accession>A0A9D4EQJ7</accession>
<reference evidence="1" key="2">
    <citation type="submission" date="2020-11" db="EMBL/GenBank/DDBJ databases">
        <authorList>
            <person name="McCartney M.A."/>
            <person name="Auch B."/>
            <person name="Kono T."/>
            <person name="Mallez S."/>
            <person name="Becker A."/>
            <person name="Gohl D.M."/>
            <person name="Silverstein K.A.T."/>
            <person name="Koren S."/>
            <person name="Bechman K.B."/>
            <person name="Herman A."/>
            <person name="Abrahante J.E."/>
            <person name="Garbe J."/>
        </authorList>
    </citation>
    <scope>NUCLEOTIDE SEQUENCE</scope>
    <source>
        <strain evidence="1">Duluth1</strain>
        <tissue evidence="1">Whole animal</tissue>
    </source>
</reference>
<reference evidence="1" key="1">
    <citation type="journal article" date="2019" name="bioRxiv">
        <title>The Genome of the Zebra Mussel, Dreissena polymorpha: A Resource for Invasive Species Research.</title>
        <authorList>
            <person name="McCartney M.A."/>
            <person name="Auch B."/>
            <person name="Kono T."/>
            <person name="Mallez S."/>
            <person name="Zhang Y."/>
            <person name="Obille A."/>
            <person name="Becker A."/>
            <person name="Abrahante J.E."/>
            <person name="Garbe J."/>
            <person name="Badalamenti J.P."/>
            <person name="Herman A."/>
            <person name="Mangelson H."/>
            <person name="Liachko I."/>
            <person name="Sullivan S."/>
            <person name="Sone E.D."/>
            <person name="Koren S."/>
            <person name="Silverstein K.A.T."/>
            <person name="Beckman K.B."/>
            <person name="Gohl D.M."/>
        </authorList>
    </citation>
    <scope>NUCLEOTIDE SEQUENCE</scope>
    <source>
        <strain evidence="1">Duluth1</strain>
        <tissue evidence="1">Whole animal</tissue>
    </source>
</reference>
<sequence>MGVPDIEVGSLCQYNRWAIQGSRVSISTMGVPGIVVGSQCQYNGCARHGSRESL</sequence>
<proteinExistence type="predicted"/>
<evidence type="ECO:0000313" key="1">
    <source>
        <dbReference type="EMBL" id="KAH3783854.1"/>
    </source>
</evidence>